<dbReference type="Gene3D" id="1.10.10.60">
    <property type="entry name" value="Homeodomain-like"/>
    <property type="match status" value="1"/>
</dbReference>
<dbReference type="Gene3D" id="2.130.10.10">
    <property type="entry name" value="YVTN repeat-like/Quinoprotein amine dehydrogenase"/>
    <property type="match status" value="2"/>
</dbReference>
<keyword evidence="10" id="KW-0238">DNA-binding</keyword>
<dbReference type="InterPro" id="IPR036890">
    <property type="entry name" value="HATPase_C_sf"/>
</dbReference>
<dbReference type="RefSeq" id="WP_004324081.1">
    <property type="nucleotide sequence ID" value="NZ_BAABYV010000001.1"/>
</dbReference>
<dbReference type="GO" id="GO:0005524">
    <property type="term" value="F:ATP binding"/>
    <property type="evidence" value="ECO:0007669"/>
    <property type="project" value="UniProtKB-KW"/>
</dbReference>
<dbReference type="Pfam" id="PF07495">
    <property type="entry name" value="Y_Y_Y"/>
    <property type="match status" value="1"/>
</dbReference>
<keyword evidence="7" id="KW-0067">ATP-binding</keyword>
<dbReference type="SMART" id="SM00448">
    <property type="entry name" value="REC"/>
    <property type="match status" value="1"/>
</dbReference>
<dbReference type="FunFam" id="3.40.50.2300:FF:000138">
    <property type="entry name" value="Two-component system sensor histidine kinase/response regulator"/>
    <property type="match status" value="1"/>
</dbReference>
<dbReference type="PANTHER" id="PTHR43547">
    <property type="entry name" value="TWO-COMPONENT HISTIDINE KINASE"/>
    <property type="match status" value="1"/>
</dbReference>
<evidence type="ECO:0000256" key="9">
    <source>
        <dbReference type="ARBA" id="ARBA00023015"/>
    </source>
</evidence>
<dbReference type="Pfam" id="PF00072">
    <property type="entry name" value="Response_reg"/>
    <property type="match status" value="1"/>
</dbReference>
<evidence type="ECO:0000256" key="1">
    <source>
        <dbReference type="ARBA" id="ARBA00000085"/>
    </source>
</evidence>
<dbReference type="PANTHER" id="PTHR43547:SF2">
    <property type="entry name" value="HYBRID SIGNAL TRANSDUCTION HISTIDINE KINASE C"/>
    <property type="match status" value="1"/>
</dbReference>
<dbReference type="SMART" id="SM00342">
    <property type="entry name" value="HTH_ARAC"/>
    <property type="match status" value="1"/>
</dbReference>
<dbReference type="GO" id="GO:0000155">
    <property type="term" value="F:phosphorelay sensor kinase activity"/>
    <property type="evidence" value="ECO:0007669"/>
    <property type="project" value="InterPro"/>
</dbReference>
<evidence type="ECO:0000313" key="13">
    <source>
        <dbReference type="Proteomes" id="UP000283329"/>
    </source>
</evidence>
<dbReference type="GO" id="GO:0043565">
    <property type="term" value="F:sequence-specific DNA binding"/>
    <property type="evidence" value="ECO:0007669"/>
    <property type="project" value="InterPro"/>
</dbReference>
<dbReference type="CDD" id="cd00082">
    <property type="entry name" value="HisKA"/>
    <property type="match status" value="1"/>
</dbReference>
<dbReference type="PROSITE" id="PS50110">
    <property type="entry name" value="RESPONSE_REGULATORY"/>
    <property type="match status" value="1"/>
</dbReference>
<dbReference type="InterPro" id="IPR011006">
    <property type="entry name" value="CheY-like_superfamily"/>
</dbReference>
<dbReference type="Gene3D" id="3.30.565.10">
    <property type="entry name" value="Histidine kinase-like ATPase, C-terminal domain"/>
    <property type="match status" value="1"/>
</dbReference>
<accession>A0A1Y4PXU1</accession>
<dbReference type="EMBL" id="QRJR01000005">
    <property type="protein sequence ID" value="RHH48528.1"/>
    <property type="molecule type" value="Genomic_DNA"/>
</dbReference>
<dbReference type="InterPro" id="IPR003594">
    <property type="entry name" value="HATPase_dom"/>
</dbReference>
<dbReference type="SMART" id="SM00388">
    <property type="entry name" value="HisKA"/>
    <property type="match status" value="1"/>
</dbReference>
<dbReference type="InterPro" id="IPR001789">
    <property type="entry name" value="Sig_transdc_resp-reg_receiver"/>
</dbReference>
<dbReference type="EC" id="2.7.13.3" evidence="2"/>
<dbReference type="InterPro" id="IPR004358">
    <property type="entry name" value="Sig_transdc_His_kin-like_C"/>
</dbReference>
<keyword evidence="4" id="KW-0808">Transferase</keyword>
<comment type="catalytic activity">
    <reaction evidence="1">
        <text>ATP + protein L-histidine = ADP + protein N-phospho-L-histidine.</text>
        <dbReference type="EC" id="2.7.13.3"/>
    </reaction>
</comment>
<evidence type="ECO:0000256" key="5">
    <source>
        <dbReference type="ARBA" id="ARBA00022741"/>
    </source>
</evidence>
<keyword evidence="9" id="KW-0805">Transcription regulation</keyword>
<dbReference type="PROSITE" id="PS01124">
    <property type="entry name" value="HTH_ARAC_FAMILY_2"/>
    <property type="match status" value="1"/>
</dbReference>
<dbReference type="Pfam" id="PF12833">
    <property type="entry name" value="HTH_18"/>
    <property type="match status" value="1"/>
</dbReference>
<dbReference type="SMART" id="SM00387">
    <property type="entry name" value="HATPase_c"/>
    <property type="match status" value="1"/>
</dbReference>
<evidence type="ECO:0000256" key="7">
    <source>
        <dbReference type="ARBA" id="ARBA00022840"/>
    </source>
</evidence>
<dbReference type="InterPro" id="IPR018062">
    <property type="entry name" value="HTH_AraC-typ_CS"/>
</dbReference>
<dbReference type="Pfam" id="PF00512">
    <property type="entry name" value="HisKA"/>
    <property type="match status" value="1"/>
</dbReference>
<dbReference type="SUPFAM" id="SSF47384">
    <property type="entry name" value="Homodimeric domain of signal transducing histidine kinase"/>
    <property type="match status" value="1"/>
</dbReference>
<dbReference type="PROSITE" id="PS00041">
    <property type="entry name" value="HTH_ARAC_FAMILY_1"/>
    <property type="match status" value="1"/>
</dbReference>
<dbReference type="Gene3D" id="2.60.40.10">
    <property type="entry name" value="Immunoglobulins"/>
    <property type="match status" value="1"/>
</dbReference>
<gene>
    <name evidence="12" type="ORF">DW206_07730</name>
</gene>
<dbReference type="SUPFAM" id="SSF46689">
    <property type="entry name" value="Homeodomain-like"/>
    <property type="match status" value="1"/>
</dbReference>
<dbReference type="InterPro" id="IPR013783">
    <property type="entry name" value="Ig-like_fold"/>
</dbReference>
<dbReference type="InterPro" id="IPR009057">
    <property type="entry name" value="Homeodomain-like_sf"/>
</dbReference>
<keyword evidence="3" id="KW-0597">Phosphoprotein</keyword>
<evidence type="ECO:0000256" key="6">
    <source>
        <dbReference type="ARBA" id="ARBA00022777"/>
    </source>
</evidence>
<keyword evidence="5" id="KW-0547">Nucleotide-binding</keyword>
<dbReference type="FunFam" id="3.30.565.10:FF:000037">
    <property type="entry name" value="Hybrid sensor histidine kinase/response regulator"/>
    <property type="match status" value="1"/>
</dbReference>
<dbReference type="InterPro" id="IPR015943">
    <property type="entry name" value="WD40/YVTN_repeat-like_dom_sf"/>
</dbReference>
<keyword evidence="6 12" id="KW-0418">Kinase</keyword>
<organism evidence="12 13">
    <name type="scientific">Bacteroides ovatus</name>
    <dbReference type="NCBI Taxonomy" id="28116"/>
    <lineage>
        <taxon>Bacteria</taxon>
        <taxon>Pseudomonadati</taxon>
        <taxon>Bacteroidota</taxon>
        <taxon>Bacteroidia</taxon>
        <taxon>Bacteroidales</taxon>
        <taxon>Bacteroidaceae</taxon>
        <taxon>Bacteroides</taxon>
    </lineage>
</organism>
<dbReference type="SUPFAM" id="SSF50998">
    <property type="entry name" value="Quinoprotein alcohol dehydrogenase-like"/>
    <property type="match status" value="1"/>
</dbReference>
<evidence type="ECO:0000256" key="10">
    <source>
        <dbReference type="ARBA" id="ARBA00023125"/>
    </source>
</evidence>
<dbReference type="SUPFAM" id="SSF52172">
    <property type="entry name" value="CheY-like"/>
    <property type="match status" value="1"/>
</dbReference>
<keyword evidence="8" id="KW-0902">Two-component regulatory system</keyword>
<dbReference type="InterPro" id="IPR011123">
    <property type="entry name" value="Y_Y_Y"/>
</dbReference>
<dbReference type="PRINTS" id="PR00344">
    <property type="entry name" value="BCTRLSENSOR"/>
</dbReference>
<dbReference type="Proteomes" id="UP000283329">
    <property type="component" value="Unassembled WGS sequence"/>
</dbReference>
<evidence type="ECO:0000256" key="4">
    <source>
        <dbReference type="ARBA" id="ARBA00022679"/>
    </source>
</evidence>
<dbReference type="Gene3D" id="3.40.50.2300">
    <property type="match status" value="1"/>
</dbReference>
<dbReference type="SUPFAM" id="SSF55874">
    <property type="entry name" value="ATPase domain of HSP90 chaperone/DNA topoisomerase II/histidine kinase"/>
    <property type="match status" value="1"/>
</dbReference>
<dbReference type="Pfam" id="PF02518">
    <property type="entry name" value="HATPase_c"/>
    <property type="match status" value="1"/>
</dbReference>
<keyword evidence="11" id="KW-0804">Transcription</keyword>
<evidence type="ECO:0000256" key="8">
    <source>
        <dbReference type="ARBA" id="ARBA00023012"/>
    </source>
</evidence>
<dbReference type="InterPro" id="IPR011047">
    <property type="entry name" value="Quinoprotein_ADH-like_sf"/>
</dbReference>
<protein>
    <recommendedName>
        <fullName evidence="2">histidine kinase</fullName>
        <ecNumber evidence="2">2.7.13.3</ecNumber>
    </recommendedName>
</protein>
<evidence type="ECO:0000256" key="2">
    <source>
        <dbReference type="ARBA" id="ARBA00012438"/>
    </source>
</evidence>
<reference evidence="12 13" key="1">
    <citation type="submission" date="2018-08" db="EMBL/GenBank/DDBJ databases">
        <title>A genome reference for cultivated species of the human gut microbiota.</title>
        <authorList>
            <person name="Zou Y."/>
            <person name="Xue W."/>
            <person name="Luo G."/>
        </authorList>
    </citation>
    <scope>NUCLEOTIDE SEQUENCE [LARGE SCALE GENOMIC DNA]</scope>
    <source>
        <strain evidence="12 13">AM17-48</strain>
    </source>
</reference>
<dbReference type="Pfam" id="PF07494">
    <property type="entry name" value="Reg_prop"/>
    <property type="match status" value="3"/>
</dbReference>
<dbReference type="InterPro" id="IPR036097">
    <property type="entry name" value="HisK_dim/P_sf"/>
</dbReference>
<dbReference type="InterPro" id="IPR011110">
    <property type="entry name" value="Reg_prop"/>
</dbReference>
<comment type="caution">
    <text evidence="12">The sequence shown here is derived from an EMBL/GenBank/DDBJ whole genome shotgun (WGS) entry which is preliminary data.</text>
</comment>
<name>A0A1Y4PXU1_BACOV</name>
<evidence type="ECO:0000256" key="11">
    <source>
        <dbReference type="ARBA" id="ARBA00023163"/>
    </source>
</evidence>
<dbReference type="InterPro" id="IPR003661">
    <property type="entry name" value="HisK_dim/P_dom"/>
</dbReference>
<sequence>MRNRTIIIRLFFLFCFAVFPSAYAQDMSFNYLTTDNGLSQFTVYALYNDEWGQIWIGTRDGLNVYNGNRIKTYKEEKGNPTTLLGRTVRRICGNGKGLIYVLTTEGVSELDMKTETFTHISDKQKEWMTAITYCDGKLFMGTYGRIYEREETTGIQTPYCNFPGQVLPNCLLKDKSGRFWIGSYNDGLYVMDPKGKEEQHLFAGTYIYNLYQDSNEDIWVCMWDNGLYRISRNGKITHYQREAGSVNCIADNSVRNVCEDDQGNLWIGTERGLDKLDKKTGVFTHFTTTDAPGSLSDSSIFSILKDHQGTFWIGTYFGGVNYFNPDYKIYTHYKLSKNEREGLSSPIVGTIIEGEEGQLWIATEGGGLNLYDRRTKEFKWYRHIEGMNSLSQNKVKCLYYDRQRNSVWVGTHQGGFNKLDLRTGRFLHYSVNKEDHASDVVLSIVGYQEQLAIASYDGVYLFHPETATFTLLTNELAHYLKIDSKGSLWIAVEGKGVYCYNMDTKESTLYSFDLNKKNSISDNMVTCIAEDRNQRIWLSTMGGGLNLYRPETNDFERFTSRQDGLGSDCVYAVCESQNGRLLLTTNQGFCIFDPVNRTFSNYNHANGFPFTTLNEGSLCQTKDGEIFLGGMNGMVSFYEKQLNIIYKHYRIIPDRLLVNGNEVHVGDNSGILPVSLYDASSIVLKSNHSIFSFEFATSNYLPANKDEIVYRLDGFSKDWTSTRGQNTITYTNLPAGDYTLLIKSIGKNKAFQADYRLDIRMLPPFYKTTWAYLIYIAIVGGLLYYVIRTYQTRFHLRESLKYEQQHIRDVEEMNQSKLRFFTNISHEFRTPLTIIIGQMETLLQMQAFAPSIYNKLLNVYKNGIQLRELISELLDFRKQEQGHMKIKVRRHNLIDFLYENYLLYAEYAATRQIDFSFVKEEEDLEVWYDARQIQKIISNLLSNAFKYTPQSGTIAIRVYRNVDEAVVEVRNSGKGIEPEELEKIFTRFYQVEKSSTVSEGTGIGLALSKGLAELHHGTLTANSIPDEETVFTLTLKLGKEHFTDEQLDEMIKNEVAAVKTDAFLITGQEELEEEPLKERIKGAKMLIVEDNDSLREMLAGLFSPYYEVLTAADGEEGLQKGREEQPDIILSDVVMPRMTGTELCKEIKSDFATCHIPVVLLTARTAIEHTLEGLRTGADDYITKPFHTSLLISRCNNLVNSRRILQEKFSKQPQAPARILATNPMDEDLLERTMEIIERNMDNSEFSLSELIRELCMSRTYFFQKIKGITGQTPNEFLSTVRLKRAAFLLRSDLTLSISEISDKTGFSSPRYFGRCFKEAYGVSPLGYRNKGKEDEEQVEKDEE</sequence>
<dbReference type="InterPro" id="IPR018060">
    <property type="entry name" value="HTH_AraC"/>
</dbReference>
<dbReference type="InterPro" id="IPR005467">
    <property type="entry name" value="His_kinase_dom"/>
</dbReference>
<dbReference type="GO" id="GO:0003700">
    <property type="term" value="F:DNA-binding transcription factor activity"/>
    <property type="evidence" value="ECO:0007669"/>
    <property type="project" value="InterPro"/>
</dbReference>
<proteinExistence type="predicted"/>
<evidence type="ECO:0000256" key="3">
    <source>
        <dbReference type="ARBA" id="ARBA00022553"/>
    </source>
</evidence>
<dbReference type="PROSITE" id="PS50109">
    <property type="entry name" value="HIS_KIN"/>
    <property type="match status" value="1"/>
</dbReference>
<evidence type="ECO:0000313" key="12">
    <source>
        <dbReference type="EMBL" id="RHH48528.1"/>
    </source>
</evidence>
<dbReference type="Gene3D" id="1.10.287.130">
    <property type="match status" value="1"/>
</dbReference>